<dbReference type="InterPro" id="IPR041577">
    <property type="entry name" value="RT_RNaseH_2"/>
</dbReference>
<dbReference type="InterPro" id="IPR043502">
    <property type="entry name" value="DNA/RNA_pol_sf"/>
</dbReference>
<dbReference type="Pfam" id="PF17919">
    <property type="entry name" value="RT_RNaseH_2"/>
    <property type="match status" value="1"/>
</dbReference>
<dbReference type="InterPro" id="IPR051320">
    <property type="entry name" value="Viral_Replic_Matur_Polypro"/>
</dbReference>
<protein>
    <submittedName>
        <fullName evidence="2">Transposon Ty3-I Gag-Pol polyprotein</fullName>
    </submittedName>
</protein>
<evidence type="ECO:0000313" key="3">
    <source>
        <dbReference type="EMBL" id="GFY71666.1"/>
    </source>
</evidence>
<dbReference type="PANTHER" id="PTHR33064:SF37">
    <property type="entry name" value="RIBONUCLEASE H"/>
    <property type="match status" value="1"/>
</dbReference>
<evidence type="ECO:0000313" key="4">
    <source>
        <dbReference type="Proteomes" id="UP000886998"/>
    </source>
</evidence>
<evidence type="ECO:0000259" key="1">
    <source>
        <dbReference type="Pfam" id="PF17919"/>
    </source>
</evidence>
<dbReference type="Gene3D" id="3.30.70.270">
    <property type="match status" value="1"/>
</dbReference>
<dbReference type="PANTHER" id="PTHR33064">
    <property type="entry name" value="POL PROTEIN"/>
    <property type="match status" value="1"/>
</dbReference>
<evidence type="ECO:0000313" key="2">
    <source>
        <dbReference type="EMBL" id="GFY45311.1"/>
    </source>
</evidence>
<keyword evidence="4" id="KW-1185">Reference proteome</keyword>
<sequence length="106" mass="11945">MFGCTNYKQPATGHEFRKFWGILNFFLPKAAHIQAPLHDFLKNSKKNDKREIQWTKEAINAFKECKNQLDNVTLLALPSQDADLALMTDASDFGLGVSLNEITSEG</sequence>
<feature type="domain" description="Reverse transcriptase/retrotransposon-derived protein RNase H-like" evidence="1">
    <location>
        <begin position="54"/>
        <end position="104"/>
    </location>
</feature>
<organism evidence="2 4">
    <name type="scientific">Trichonephila inaurata madagascariensis</name>
    <dbReference type="NCBI Taxonomy" id="2747483"/>
    <lineage>
        <taxon>Eukaryota</taxon>
        <taxon>Metazoa</taxon>
        <taxon>Ecdysozoa</taxon>
        <taxon>Arthropoda</taxon>
        <taxon>Chelicerata</taxon>
        <taxon>Arachnida</taxon>
        <taxon>Araneae</taxon>
        <taxon>Araneomorphae</taxon>
        <taxon>Entelegynae</taxon>
        <taxon>Araneoidea</taxon>
        <taxon>Nephilidae</taxon>
        <taxon>Trichonephila</taxon>
        <taxon>Trichonephila inaurata</taxon>
    </lineage>
</organism>
<dbReference type="GO" id="GO:0071897">
    <property type="term" value="P:DNA biosynthetic process"/>
    <property type="evidence" value="ECO:0007669"/>
    <property type="project" value="UniProtKB-ARBA"/>
</dbReference>
<comment type="caution">
    <text evidence="2">The sequence shown here is derived from an EMBL/GenBank/DDBJ whole genome shotgun (WGS) entry which is preliminary data.</text>
</comment>
<dbReference type="SUPFAM" id="SSF56672">
    <property type="entry name" value="DNA/RNA polymerases"/>
    <property type="match status" value="1"/>
</dbReference>
<dbReference type="AlphaFoldDB" id="A0A8X6X4J5"/>
<dbReference type="EMBL" id="BMAV01019018">
    <property type="protein sequence ID" value="GFY71666.1"/>
    <property type="molecule type" value="Genomic_DNA"/>
</dbReference>
<reference evidence="2" key="1">
    <citation type="submission" date="2020-08" db="EMBL/GenBank/DDBJ databases">
        <title>Multicomponent nature underlies the extraordinary mechanical properties of spider dragline silk.</title>
        <authorList>
            <person name="Kono N."/>
            <person name="Nakamura H."/>
            <person name="Mori M."/>
            <person name="Yoshida Y."/>
            <person name="Ohtoshi R."/>
            <person name="Malay A.D."/>
            <person name="Moran D.A.P."/>
            <person name="Tomita M."/>
            <person name="Numata K."/>
            <person name="Arakawa K."/>
        </authorList>
    </citation>
    <scope>NUCLEOTIDE SEQUENCE</scope>
</reference>
<dbReference type="EMBL" id="BMAV01004762">
    <property type="protein sequence ID" value="GFY45311.1"/>
    <property type="molecule type" value="Genomic_DNA"/>
</dbReference>
<dbReference type="Proteomes" id="UP000886998">
    <property type="component" value="Unassembled WGS sequence"/>
</dbReference>
<dbReference type="OrthoDB" id="7698356at2759"/>
<gene>
    <name evidence="2" type="primary">TY3B-I_84</name>
    <name evidence="2" type="ORF">TNIN_103921</name>
    <name evidence="3" type="ORF">TNIN_43451</name>
</gene>
<proteinExistence type="predicted"/>
<dbReference type="InterPro" id="IPR043128">
    <property type="entry name" value="Rev_trsase/Diguanyl_cyclase"/>
</dbReference>
<accession>A0A8X6X4J5</accession>
<name>A0A8X6X4J5_9ARAC</name>